<dbReference type="RefSeq" id="XP_002648866.1">
    <property type="nucleotide sequence ID" value="XM_002648820.1"/>
</dbReference>
<dbReference type="PANTHER" id="PTHR39383">
    <property type="entry name" value="PROTEIN CBG16996"/>
    <property type="match status" value="1"/>
</dbReference>
<dbReference type="InParanoid" id="A8XQ79"/>
<feature type="compositionally biased region" description="Low complexity" evidence="1">
    <location>
        <begin position="24"/>
        <end position="41"/>
    </location>
</feature>
<gene>
    <name evidence="2 4" type="ORF">CBG16994</name>
    <name evidence="2" type="ORF">CBG_16994</name>
</gene>
<protein>
    <submittedName>
        <fullName evidence="2">Protein CBG16994</fullName>
    </submittedName>
</protein>
<dbReference type="KEGG" id="cbr:CBG_16994"/>
<dbReference type="Proteomes" id="UP000008549">
    <property type="component" value="Unassembled WGS sequence"/>
</dbReference>
<name>A8XQ79_CAEBR</name>
<dbReference type="HOGENOM" id="CLU_2887851_0_0_1"/>
<keyword evidence="3" id="KW-1185">Reference proteome</keyword>
<evidence type="ECO:0000313" key="3">
    <source>
        <dbReference type="Proteomes" id="UP000008549"/>
    </source>
</evidence>
<dbReference type="PANTHER" id="PTHR39383:SF1">
    <property type="entry name" value="OVULE PROTEIN"/>
    <property type="match status" value="1"/>
</dbReference>
<dbReference type="EMBL" id="HE601109">
    <property type="protein sequence ID" value="CAP34805.1"/>
    <property type="molecule type" value="Genomic_DNA"/>
</dbReference>
<organism evidence="2 3">
    <name type="scientific">Caenorhabditis briggsae</name>
    <dbReference type="NCBI Taxonomy" id="6238"/>
    <lineage>
        <taxon>Eukaryota</taxon>
        <taxon>Metazoa</taxon>
        <taxon>Ecdysozoa</taxon>
        <taxon>Nematoda</taxon>
        <taxon>Chromadorea</taxon>
        <taxon>Rhabditida</taxon>
        <taxon>Rhabditina</taxon>
        <taxon>Rhabditomorpha</taxon>
        <taxon>Rhabditoidea</taxon>
        <taxon>Rhabditidae</taxon>
        <taxon>Peloderinae</taxon>
        <taxon>Caenorhabditis</taxon>
    </lineage>
</organism>
<feature type="region of interest" description="Disordered" evidence="1">
    <location>
        <begin position="23"/>
        <end position="43"/>
    </location>
</feature>
<dbReference type="AlphaFoldDB" id="A8XQ79"/>
<dbReference type="WormBase" id="CBG16994">
    <property type="protein sequence ID" value="CBP18854"/>
    <property type="gene ID" value="WBGene00036774"/>
</dbReference>
<evidence type="ECO:0000256" key="1">
    <source>
        <dbReference type="SAM" id="MobiDB-lite"/>
    </source>
</evidence>
<evidence type="ECO:0000313" key="2">
    <source>
        <dbReference type="EMBL" id="CAP34805.1"/>
    </source>
</evidence>
<dbReference type="CTD" id="8590878"/>
<proteinExistence type="predicted"/>
<dbReference type="GeneID" id="8590878"/>
<reference evidence="2 3" key="2">
    <citation type="journal article" date="2011" name="PLoS Genet.">
        <title>Caenorhabditis briggsae recombinant inbred line genotypes reveal inter-strain incompatibility and the evolution of recombination.</title>
        <authorList>
            <person name="Ross J.A."/>
            <person name="Koboldt D.C."/>
            <person name="Staisch J.E."/>
            <person name="Chamberlin H.M."/>
            <person name="Gupta B.P."/>
            <person name="Miller R.D."/>
            <person name="Baird S.E."/>
            <person name="Haag E.S."/>
        </authorList>
    </citation>
    <scope>NUCLEOTIDE SEQUENCE [LARGE SCALE GENOMIC DNA]</scope>
    <source>
        <strain evidence="2 3">AF16</strain>
    </source>
</reference>
<reference evidence="2 3" key="1">
    <citation type="journal article" date="2003" name="PLoS Biol.">
        <title>The genome sequence of Caenorhabditis briggsae: a platform for comparative genomics.</title>
        <authorList>
            <person name="Stein L.D."/>
            <person name="Bao Z."/>
            <person name="Blasiar D."/>
            <person name="Blumenthal T."/>
            <person name="Brent M.R."/>
            <person name="Chen N."/>
            <person name="Chinwalla A."/>
            <person name="Clarke L."/>
            <person name="Clee C."/>
            <person name="Coghlan A."/>
            <person name="Coulson A."/>
            <person name="D'Eustachio P."/>
            <person name="Fitch D.H."/>
            <person name="Fulton L.A."/>
            <person name="Fulton R.E."/>
            <person name="Griffiths-Jones S."/>
            <person name="Harris T.W."/>
            <person name="Hillier L.W."/>
            <person name="Kamath R."/>
            <person name="Kuwabara P.E."/>
            <person name="Mardis E.R."/>
            <person name="Marra M.A."/>
            <person name="Miner T.L."/>
            <person name="Minx P."/>
            <person name="Mullikin J.C."/>
            <person name="Plumb R.W."/>
            <person name="Rogers J."/>
            <person name="Schein J.E."/>
            <person name="Sohrmann M."/>
            <person name="Spieth J."/>
            <person name="Stajich J.E."/>
            <person name="Wei C."/>
            <person name="Willey D."/>
            <person name="Wilson R.K."/>
            <person name="Durbin R."/>
            <person name="Waterston R.H."/>
        </authorList>
    </citation>
    <scope>NUCLEOTIDE SEQUENCE [LARGE SCALE GENOMIC DNA]</scope>
    <source>
        <strain evidence="2 3">AF16</strain>
    </source>
</reference>
<sequence>MKVSSALAEIVSEFSGFQHLHTFKSNPSLSTTPSKKSSTSSEFLPRHCLNTTIGATHQKQQFQ</sequence>
<accession>A8XQ79</accession>
<evidence type="ECO:0000313" key="4">
    <source>
        <dbReference type="WormBase" id="CBG16994"/>
    </source>
</evidence>